<protein>
    <submittedName>
        <fullName evidence="6">SNF2 family N-terminal domain-domain-containing protein</fullName>
    </submittedName>
</protein>
<accession>A0A1X2HQU0</accession>
<keyword evidence="7" id="KW-1185">Reference proteome</keyword>
<dbReference type="GO" id="GO:0016787">
    <property type="term" value="F:hydrolase activity"/>
    <property type="evidence" value="ECO:0007669"/>
    <property type="project" value="UniProtKB-KW"/>
</dbReference>
<keyword evidence="2" id="KW-0378">Hydrolase</keyword>
<dbReference type="AlphaFoldDB" id="A0A1X2HQU0"/>
<dbReference type="OMA" id="FHAHRDD"/>
<organism evidence="6 7">
    <name type="scientific">Syncephalastrum racemosum</name>
    <name type="common">Filamentous fungus</name>
    <dbReference type="NCBI Taxonomy" id="13706"/>
    <lineage>
        <taxon>Eukaryota</taxon>
        <taxon>Fungi</taxon>
        <taxon>Fungi incertae sedis</taxon>
        <taxon>Mucoromycota</taxon>
        <taxon>Mucoromycotina</taxon>
        <taxon>Mucoromycetes</taxon>
        <taxon>Mucorales</taxon>
        <taxon>Syncephalastraceae</taxon>
        <taxon>Syncephalastrum</taxon>
    </lineage>
</organism>
<dbReference type="Gene3D" id="3.40.50.10810">
    <property type="entry name" value="Tandem AAA-ATPase domain"/>
    <property type="match status" value="1"/>
</dbReference>
<evidence type="ECO:0000256" key="2">
    <source>
        <dbReference type="ARBA" id="ARBA00022801"/>
    </source>
</evidence>
<dbReference type="GO" id="GO:0005524">
    <property type="term" value="F:ATP binding"/>
    <property type="evidence" value="ECO:0007669"/>
    <property type="project" value="UniProtKB-KW"/>
</dbReference>
<dbReference type="STRING" id="13706.A0A1X2HQU0"/>
<dbReference type="GO" id="GO:0005634">
    <property type="term" value="C:nucleus"/>
    <property type="evidence" value="ECO:0007669"/>
    <property type="project" value="TreeGrafter"/>
</dbReference>
<gene>
    <name evidence="6" type="ORF">BCR43DRAFT_470520</name>
</gene>
<dbReference type="InterPro" id="IPR050628">
    <property type="entry name" value="SNF2_RAD54_helicase_TF"/>
</dbReference>
<feature type="domain" description="Helicase ATP-binding" evidence="4">
    <location>
        <begin position="131"/>
        <end position="301"/>
    </location>
</feature>
<dbReference type="GO" id="GO:0006281">
    <property type="term" value="P:DNA repair"/>
    <property type="evidence" value="ECO:0007669"/>
    <property type="project" value="TreeGrafter"/>
</dbReference>
<dbReference type="EMBL" id="MCGN01000002">
    <property type="protein sequence ID" value="ORZ01717.1"/>
    <property type="molecule type" value="Genomic_DNA"/>
</dbReference>
<dbReference type="PANTHER" id="PTHR45626">
    <property type="entry name" value="TRANSCRIPTION TERMINATION FACTOR 2-RELATED"/>
    <property type="match status" value="1"/>
</dbReference>
<sequence>MNSRGQPRCAKCERGFTDTYRLIVRNQAESTHRYLFHAHRDDNLQNILISLCQEFPNDWSPETVYFFYIDIGGSYYAVEHAFWLRDKDHVLITTVEDPGQLPDVSMNAIHASLREDVELQSHQEEGVYRMISMEKSYRGGILADDMGLGKTLQMLSLIMRQQPKLNVRACTLVVVPSRGVAEQWAEEIRTKTTYGSLPHFIYSEETLTLIDQPIFRIVITTYDRVRSEYRTSQTTGKPSPLIDQDWYRVVLDESNKIRTMHSKVTESVLELRTRYRWCLTGTPLQNDISELYPIFAFLEIPLSTKHKHDPAYMSTMLKQHMVRRTKRSLQNALTILPQRENRVVLEFTEAERALYDYLERVLYKQISDWRKNAQNDNGRTIAGILYLRLKQTCGHFRILLGKFPNLIPLMESDQEAALHELGTVDDREQRRIERYSAQDEENELHEVMDIIETYYNHLEQQLQQSQVDIGALQELFHREHSTKLAWLIRFLQTTTRQNRGEKIVVVTQFLDLLYIISDVLSKISIKHITYHGEMSSISRTVSLRQFNHDDEVRIMLLTLKAGGVGLNLQRANHMVILDRWWNPGTLCLHTQPKKTFFWLV</sequence>
<keyword evidence="3" id="KW-0067">ATP-binding</keyword>
<comment type="caution">
    <text evidence="6">The sequence shown here is derived from an EMBL/GenBank/DDBJ whole genome shotgun (WGS) entry which is preliminary data.</text>
</comment>
<dbReference type="InParanoid" id="A0A1X2HQU0"/>
<dbReference type="CDD" id="cd18008">
    <property type="entry name" value="DEXDc_SHPRH-like"/>
    <property type="match status" value="1"/>
</dbReference>
<evidence type="ECO:0000256" key="3">
    <source>
        <dbReference type="ARBA" id="ARBA00022840"/>
    </source>
</evidence>
<dbReference type="SMART" id="SM00487">
    <property type="entry name" value="DEXDc"/>
    <property type="match status" value="1"/>
</dbReference>
<dbReference type="CDD" id="cd18793">
    <property type="entry name" value="SF2_C_SNF"/>
    <property type="match status" value="1"/>
</dbReference>
<dbReference type="InterPro" id="IPR049730">
    <property type="entry name" value="SNF2/RAD54-like_C"/>
</dbReference>
<evidence type="ECO:0000256" key="1">
    <source>
        <dbReference type="ARBA" id="ARBA00022741"/>
    </source>
</evidence>
<dbReference type="InterPro" id="IPR001650">
    <property type="entry name" value="Helicase_C-like"/>
</dbReference>
<evidence type="ECO:0000313" key="7">
    <source>
        <dbReference type="Proteomes" id="UP000242180"/>
    </source>
</evidence>
<name>A0A1X2HQU0_SYNRA</name>
<dbReference type="PROSITE" id="PS51194">
    <property type="entry name" value="HELICASE_CTER"/>
    <property type="match status" value="1"/>
</dbReference>
<dbReference type="Proteomes" id="UP000242180">
    <property type="component" value="Unassembled WGS sequence"/>
</dbReference>
<dbReference type="Pfam" id="PF00176">
    <property type="entry name" value="SNF2-rel_dom"/>
    <property type="match status" value="1"/>
</dbReference>
<dbReference type="SMART" id="SM00490">
    <property type="entry name" value="HELICc"/>
    <property type="match status" value="1"/>
</dbReference>
<dbReference type="InterPro" id="IPR038718">
    <property type="entry name" value="SNF2-like_sf"/>
</dbReference>
<dbReference type="InterPro" id="IPR014001">
    <property type="entry name" value="Helicase_ATP-bd"/>
</dbReference>
<dbReference type="Pfam" id="PF00271">
    <property type="entry name" value="Helicase_C"/>
    <property type="match status" value="1"/>
</dbReference>
<dbReference type="InterPro" id="IPR000330">
    <property type="entry name" value="SNF2_N"/>
</dbReference>
<dbReference type="InterPro" id="IPR027417">
    <property type="entry name" value="P-loop_NTPase"/>
</dbReference>
<dbReference type="PROSITE" id="PS51192">
    <property type="entry name" value="HELICASE_ATP_BIND_1"/>
    <property type="match status" value="1"/>
</dbReference>
<reference evidence="6 7" key="1">
    <citation type="submission" date="2016-07" db="EMBL/GenBank/DDBJ databases">
        <title>Pervasive Adenine N6-methylation of Active Genes in Fungi.</title>
        <authorList>
            <consortium name="DOE Joint Genome Institute"/>
            <person name="Mondo S.J."/>
            <person name="Dannebaum R.O."/>
            <person name="Kuo R.C."/>
            <person name="Labutti K."/>
            <person name="Haridas S."/>
            <person name="Kuo A."/>
            <person name="Salamov A."/>
            <person name="Ahrendt S.R."/>
            <person name="Lipzen A."/>
            <person name="Sullivan W."/>
            <person name="Andreopoulos W.B."/>
            <person name="Clum A."/>
            <person name="Lindquist E."/>
            <person name="Daum C."/>
            <person name="Ramamoorthy G.K."/>
            <person name="Gryganskyi A."/>
            <person name="Culley D."/>
            <person name="Magnuson J.K."/>
            <person name="James T.Y."/>
            <person name="O'Malley M.A."/>
            <person name="Stajich J.E."/>
            <person name="Spatafora J.W."/>
            <person name="Visel A."/>
            <person name="Grigoriev I.V."/>
        </authorList>
    </citation>
    <scope>NUCLEOTIDE SEQUENCE [LARGE SCALE GENOMIC DNA]</scope>
    <source>
        <strain evidence="6 7">NRRL 2496</strain>
    </source>
</reference>
<keyword evidence="1" id="KW-0547">Nucleotide-binding</keyword>
<feature type="domain" description="Helicase C-terminal" evidence="5">
    <location>
        <begin position="483"/>
        <end position="600"/>
    </location>
</feature>
<evidence type="ECO:0000259" key="5">
    <source>
        <dbReference type="PROSITE" id="PS51194"/>
    </source>
</evidence>
<evidence type="ECO:0000313" key="6">
    <source>
        <dbReference type="EMBL" id="ORZ01717.1"/>
    </source>
</evidence>
<proteinExistence type="predicted"/>
<dbReference type="Gene3D" id="3.40.50.300">
    <property type="entry name" value="P-loop containing nucleotide triphosphate hydrolases"/>
    <property type="match status" value="1"/>
</dbReference>
<dbReference type="SUPFAM" id="SSF52540">
    <property type="entry name" value="P-loop containing nucleoside triphosphate hydrolases"/>
    <property type="match status" value="2"/>
</dbReference>
<evidence type="ECO:0000259" key="4">
    <source>
        <dbReference type="PROSITE" id="PS51192"/>
    </source>
</evidence>
<dbReference type="OrthoDB" id="448448at2759"/>
<dbReference type="GO" id="GO:0008094">
    <property type="term" value="F:ATP-dependent activity, acting on DNA"/>
    <property type="evidence" value="ECO:0007669"/>
    <property type="project" value="TreeGrafter"/>
</dbReference>